<gene>
    <name evidence="1" type="ORF">ECPE_LOCUS15467</name>
</gene>
<evidence type="ECO:0000313" key="2">
    <source>
        <dbReference type="Proteomes" id="UP000272942"/>
    </source>
</evidence>
<dbReference type="AlphaFoldDB" id="A0A183B8D2"/>
<proteinExistence type="predicted"/>
<reference evidence="1 2" key="2">
    <citation type="submission" date="2018-11" db="EMBL/GenBank/DDBJ databases">
        <authorList>
            <consortium name="Pathogen Informatics"/>
        </authorList>
    </citation>
    <scope>NUCLEOTIDE SEQUENCE [LARGE SCALE GENOMIC DNA]</scope>
    <source>
        <strain evidence="1 2">Egypt</strain>
    </source>
</reference>
<protein>
    <submittedName>
        <fullName evidence="3">MIP-T3 domain-containing protein</fullName>
    </submittedName>
</protein>
<dbReference type="Proteomes" id="UP000272942">
    <property type="component" value="Unassembled WGS sequence"/>
</dbReference>
<dbReference type="WBParaSite" id="ECPE_0001550701-mRNA-1">
    <property type="protein sequence ID" value="ECPE_0001550701-mRNA-1"/>
    <property type="gene ID" value="ECPE_0001550701"/>
</dbReference>
<reference evidence="3" key="1">
    <citation type="submission" date="2016-06" db="UniProtKB">
        <authorList>
            <consortium name="WormBaseParasite"/>
        </authorList>
    </citation>
    <scope>IDENTIFICATION</scope>
</reference>
<evidence type="ECO:0000313" key="3">
    <source>
        <dbReference type="WBParaSite" id="ECPE_0001550701-mRNA-1"/>
    </source>
</evidence>
<sequence length="72" mass="8051">MGLTLDFCRQLQHDRAKDEHSLIDSSVESITPTNPTKKLKSTVIFLDKLMSVLKDSVGTIEGNVSDQLECSW</sequence>
<evidence type="ECO:0000313" key="1">
    <source>
        <dbReference type="EMBL" id="VDP92739.1"/>
    </source>
</evidence>
<organism evidence="3">
    <name type="scientific">Echinostoma caproni</name>
    <dbReference type="NCBI Taxonomy" id="27848"/>
    <lineage>
        <taxon>Eukaryota</taxon>
        <taxon>Metazoa</taxon>
        <taxon>Spiralia</taxon>
        <taxon>Lophotrochozoa</taxon>
        <taxon>Platyhelminthes</taxon>
        <taxon>Trematoda</taxon>
        <taxon>Digenea</taxon>
        <taxon>Plagiorchiida</taxon>
        <taxon>Echinostomata</taxon>
        <taxon>Echinostomatoidea</taxon>
        <taxon>Echinostomatidae</taxon>
        <taxon>Echinostoma</taxon>
    </lineage>
</organism>
<accession>A0A183B8D2</accession>
<dbReference type="EMBL" id="UZAN01060659">
    <property type="protein sequence ID" value="VDP92739.1"/>
    <property type="molecule type" value="Genomic_DNA"/>
</dbReference>
<keyword evidence="2" id="KW-1185">Reference proteome</keyword>
<name>A0A183B8D2_9TREM</name>